<dbReference type="SUPFAM" id="SSF48239">
    <property type="entry name" value="Terpenoid cyclases/Protein prenyltransferases"/>
    <property type="match status" value="1"/>
</dbReference>
<dbReference type="InterPro" id="IPR008930">
    <property type="entry name" value="Terpenoid_cyclase/PrenylTrfase"/>
</dbReference>
<organism evidence="1 2">
    <name type="scientific">Amnibacterium flavum</name>
    <dbReference type="NCBI Taxonomy" id="2173173"/>
    <lineage>
        <taxon>Bacteria</taxon>
        <taxon>Bacillati</taxon>
        <taxon>Actinomycetota</taxon>
        <taxon>Actinomycetes</taxon>
        <taxon>Micrococcales</taxon>
        <taxon>Microbacteriaceae</taxon>
        <taxon>Amnibacterium</taxon>
    </lineage>
</organism>
<keyword evidence="2" id="KW-1185">Reference proteome</keyword>
<comment type="caution">
    <text evidence="1">The sequence shown here is derived from an EMBL/GenBank/DDBJ whole genome shotgun (WGS) entry which is preliminary data.</text>
</comment>
<dbReference type="RefSeq" id="WP_116757716.1">
    <property type="nucleotide sequence ID" value="NZ_JBHUEX010000001.1"/>
</dbReference>
<dbReference type="EMBL" id="QEOP01000004">
    <property type="protein sequence ID" value="PVZ93388.1"/>
    <property type="molecule type" value="Genomic_DNA"/>
</dbReference>
<accession>A0A2V1HLF4</accession>
<name>A0A2V1HLF4_9MICO</name>
<sequence length="311" mass="35423">MGLLDWLLDTDPAIRWQVMRDLQDADGRTVAAERAKVATQGWGANLLRLQRATGDWGEGPDEPAWSSTTFTLLLLRHFGVDPQHPAVRVAVDRVRDNVRFVWTETDSSPLFEGEVEACINGMALRLAAYFGELGPAAERLVDRLLREQLEDGGWNCEAPEHSSRSSFASTLAVLEGLLEYERVTGTDPRITAARLRGEEYLLERGLFRSLRTGEVVNPHWLEFSFPPRWDYDILRALDYLRESRPPDERCGEAIQVLLSKRDDDGRWSVENGERGGELFFAIDDGADSEPSRWNTLRALRVLRWWEQGLRD</sequence>
<evidence type="ECO:0000313" key="2">
    <source>
        <dbReference type="Proteomes" id="UP000244893"/>
    </source>
</evidence>
<dbReference type="OrthoDB" id="370326at2"/>
<evidence type="ECO:0008006" key="3">
    <source>
        <dbReference type="Google" id="ProtNLM"/>
    </source>
</evidence>
<dbReference type="AlphaFoldDB" id="A0A2V1HLF4"/>
<proteinExistence type="predicted"/>
<dbReference type="Proteomes" id="UP000244893">
    <property type="component" value="Unassembled WGS sequence"/>
</dbReference>
<protein>
    <recommendedName>
        <fullName evidence="3">Squalene cyclase</fullName>
    </recommendedName>
</protein>
<reference evidence="1 2" key="1">
    <citation type="submission" date="2018-05" db="EMBL/GenBank/DDBJ databases">
        <title>Amnibacterium sp. M8JJ-5, whole genome shotgun sequence.</title>
        <authorList>
            <person name="Tuo L."/>
        </authorList>
    </citation>
    <scope>NUCLEOTIDE SEQUENCE [LARGE SCALE GENOMIC DNA]</scope>
    <source>
        <strain evidence="1 2">M8JJ-5</strain>
    </source>
</reference>
<dbReference type="Gene3D" id="1.50.10.20">
    <property type="match status" value="1"/>
</dbReference>
<evidence type="ECO:0000313" key="1">
    <source>
        <dbReference type="EMBL" id="PVZ93388.1"/>
    </source>
</evidence>
<gene>
    <name evidence="1" type="ORF">DDQ50_15550</name>
</gene>